<dbReference type="Proteomes" id="UP000183208">
    <property type="component" value="Unassembled WGS sequence"/>
</dbReference>
<dbReference type="PRINTS" id="PR00081">
    <property type="entry name" value="GDHRDH"/>
</dbReference>
<dbReference type="InterPro" id="IPR002347">
    <property type="entry name" value="SDR_fam"/>
</dbReference>
<dbReference type="Pfam" id="PF13561">
    <property type="entry name" value="adh_short_C2"/>
    <property type="match status" value="1"/>
</dbReference>
<organism evidence="4 5">
    <name type="scientific">Bradyrhizobium lablabi</name>
    <dbReference type="NCBI Taxonomy" id="722472"/>
    <lineage>
        <taxon>Bacteria</taxon>
        <taxon>Pseudomonadati</taxon>
        <taxon>Pseudomonadota</taxon>
        <taxon>Alphaproteobacteria</taxon>
        <taxon>Hyphomicrobiales</taxon>
        <taxon>Nitrobacteraceae</taxon>
        <taxon>Bradyrhizobium</taxon>
    </lineage>
</organism>
<dbReference type="InterPro" id="IPR020904">
    <property type="entry name" value="Sc_DH/Rdtase_CS"/>
</dbReference>
<feature type="domain" description="Ketoreductase" evidence="3">
    <location>
        <begin position="10"/>
        <end position="198"/>
    </location>
</feature>
<proteinExistence type="inferred from homology"/>
<keyword evidence="2" id="KW-0560">Oxidoreductase</keyword>
<dbReference type="AlphaFoldDB" id="A0A1M7G0U2"/>
<dbReference type="RefSeq" id="WP_074831931.1">
    <property type="nucleotide sequence ID" value="NZ_FNTI01000001.1"/>
</dbReference>
<sequence length="257" mass="26959">MTDLVSLEGRTIIVTGAAQGIGKAITELAIGLGGAVVALDLNGDALKAAVGSLPSERVMTVTGSVVDADLAAHTVEAAVKRFGAVHGLVNNAGITRPAMIEKMTIQQWQEVIDVHLTGAFYWLQAAGRHMVQRAKAGEKSGGSIVNISSDAGRKGSIGQINYAAAKAGMFGLTMTAAREWGKFNVRANSICFGVVETPMTEVVRGHKFRDGILAQIPMGRWAQPEEVVKTVCFLLSDASSYTTGQHLGVNGGFHVTV</sequence>
<accession>A0A1M7G0U2</accession>
<dbReference type="FunFam" id="3.40.50.720:FF:000173">
    <property type="entry name" value="3-oxoacyl-[acyl-carrier protein] reductase"/>
    <property type="match status" value="1"/>
</dbReference>
<evidence type="ECO:0000256" key="2">
    <source>
        <dbReference type="ARBA" id="ARBA00023002"/>
    </source>
</evidence>
<dbReference type="OrthoDB" id="9805986at2"/>
<dbReference type="PROSITE" id="PS00061">
    <property type="entry name" value="ADH_SHORT"/>
    <property type="match status" value="1"/>
</dbReference>
<dbReference type="InterPro" id="IPR057326">
    <property type="entry name" value="KR_dom"/>
</dbReference>
<dbReference type="PANTHER" id="PTHR42760:SF40">
    <property type="entry name" value="3-OXOACYL-[ACYL-CARRIER-PROTEIN] REDUCTASE, CHLOROPLASTIC"/>
    <property type="match status" value="1"/>
</dbReference>
<dbReference type="EMBL" id="FNTI01000001">
    <property type="protein sequence ID" value="SEE13882.1"/>
    <property type="molecule type" value="Genomic_DNA"/>
</dbReference>
<gene>
    <name evidence="4" type="ORF">SAMN05444171_6390</name>
</gene>
<dbReference type="SUPFAM" id="SSF51735">
    <property type="entry name" value="NAD(P)-binding Rossmann-fold domains"/>
    <property type="match status" value="1"/>
</dbReference>
<dbReference type="PRINTS" id="PR00080">
    <property type="entry name" value="SDRFAMILY"/>
</dbReference>
<reference evidence="4 5" key="1">
    <citation type="submission" date="2016-10" db="EMBL/GenBank/DDBJ databases">
        <authorList>
            <person name="de Groot N.N."/>
        </authorList>
    </citation>
    <scope>NUCLEOTIDE SEQUENCE [LARGE SCALE GENOMIC DNA]</scope>
    <source>
        <strain evidence="4 5">GAS522</strain>
    </source>
</reference>
<dbReference type="PANTHER" id="PTHR42760">
    <property type="entry name" value="SHORT-CHAIN DEHYDROGENASES/REDUCTASES FAMILY MEMBER"/>
    <property type="match status" value="1"/>
</dbReference>
<dbReference type="GO" id="GO:0016616">
    <property type="term" value="F:oxidoreductase activity, acting on the CH-OH group of donors, NAD or NADP as acceptor"/>
    <property type="evidence" value="ECO:0007669"/>
    <property type="project" value="UniProtKB-ARBA"/>
</dbReference>
<dbReference type="SMART" id="SM00822">
    <property type="entry name" value="PKS_KR"/>
    <property type="match status" value="1"/>
</dbReference>
<dbReference type="Gene3D" id="3.40.50.720">
    <property type="entry name" value="NAD(P)-binding Rossmann-like Domain"/>
    <property type="match status" value="1"/>
</dbReference>
<dbReference type="GO" id="GO:0030497">
    <property type="term" value="P:fatty acid elongation"/>
    <property type="evidence" value="ECO:0007669"/>
    <property type="project" value="TreeGrafter"/>
</dbReference>
<evidence type="ECO:0000313" key="4">
    <source>
        <dbReference type="EMBL" id="SEE13882.1"/>
    </source>
</evidence>
<dbReference type="InterPro" id="IPR036291">
    <property type="entry name" value="NAD(P)-bd_dom_sf"/>
</dbReference>
<protein>
    <submittedName>
        <fullName evidence="4">3-oxoacyl-[acyl-carrier protein] reductase</fullName>
    </submittedName>
</protein>
<evidence type="ECO:0000313" key="5">
    <source>
        <dbReference type="Proteomes" id="UP000183208"/>
    </source>
</evidence>
<evidence type="ECO:0000259" key="3">
    <source>
        <dbReference type="SMART" id="SM00822"/>
    </source>
</evidence>
<evidence type="ECO:0000256" key="1">
    <source>
        <dbReference type="ARBA" id="ARBA00006484"/>
    </source>
</evidence>
<comment type="similarity">
    <text evidence="1">Belongs to the short-chain dehydrogenases/reductases (SDR) family.</text>
</comment>
<name>A0A1M7G0U2_9BRAD</name>